<evidence type="ECO:0000313" key="1">
    <source>
        <dbReference type="EMBL" id="ODN29643.1"/>
    </source>
</evidence>
<dbReference type="AlphaFoldDB" id="A0A1E3G1A7"/>
<sequence>MHRWKIEEFIQRLKMKINFERKKWEDVKVWIEWMLIGRMLVYLVNRIKQEPRTLEILFN</sequence>
<evidence type="ECO:0000313" key="2">
    <source>
        <dbReference type="Proteomes" id="UP000094570"/>
    </source>
</evidence>
<organism evidence="1 2">
    <name type="scientific">Fervidobacterium thailandense</name>
    <dbReference type="NCBI Taxonomy" id="1008305"/>
    <lineage>
        <taxon>Bacteria</taxon>
        <taxon>Thermotogati</taxon>
        <taxon>Thermotogota</taxon>
        <taxon>Thermotogae</taxon>
        <taxon>Thermotogales</taxon>
        <taxon>Fervidobacteriaceae</taxon>
        <taxon>Fervidobacterium</taxon>
    </lineage>
</organism>
<name>A0A1E3G1A7_9BACT</name>
<protein>
    <submittedName>
        <fullName evidence="1">Uncharacterized protein</fullName>
    </submittedName>
</protein>
<accession>A0A1E3G1A7</accession>
<dbReference type="Proteomes" id="UP000094570">
    <property type="component" value="Unassembled WGS sequence"/>
</dbReference>
<keyword evidence="2" id="KW-1185">Reference proteome</keyword>
<gene>
    <name evidence="1" type="ORF">A4H02_09680</name>
</gene>
<comment type="caution">
    <text evidence="1">The sequence shown here is derived from an EMBL/GenBank/DDBJ whole genome shotgun (WGS) entry which is preliminary data.</text>
</comment>
<reference evidence="2" key="1">
    <citation type="submission" date="2016-04" db="EMBL/GenBank/DDBJ databases">
        <title>The genome sequence project of a novel Fervidobacterium isolate from a hot spring in Thailand.</title>
        <authorList>
            <person name="Gonzalez J.M."/>
            <person name="Cuecas A."/>
            <person name="Kanoksilapatham W."/>
        </authorList>
    </citation>
    <scope>NUCLEOTIDE SEQUENCE [LARGE SCALE GENOMIC DNA]</scope>
    <source>
        <strain evidence="2">FC2004</strain>
    </source>
</reference>
<proteinExistence type="predicted"/>
<dbReference type="EMBL" id="LWAF01000039">
    <property type="protein sequence ID" value="ODN29643.1"/>
    <property type="molecule type" value="Genomic_DNA"/>
</dbReference>